<dbReference type="PROSITE" id="PS00122">
    <property type="entry name" value="CARBOXYLESTERASE_B_1"/>
    <property type="match status" value="1"/>
</dbReference>
<gene>
    <name evidence="5" type="primary">pnbA_2</name>
    <name evidence="5" type="ORF">ERS140147_02294</name>
</gene>
<dbReference type="InterPro" id="IPR029058">
    <property type="entry name" value="AB_hydrolase_fold"/>
</dbReference>
<feature type="domain" description="Carboxylesterase type B" evidence="4">
    <location>
        <begin position="11"/>
        <end position="476"/>
    </location>
</feature>
<dbReference type="Gene3D" id="3.40.50.1820">
    <property type="entry name" value="alpha/beta hydrolase"/>
    <property type="match status" value="1"/>
</dbReference>
<evidence type="ECO:0000313" key="6">
    <source>
        <dbReference type="Proteomes" id="UP000044616"/>
    </source>
</evidence>
<dbReference type="GO" id="GO:0016787">
    <property type="term" value="F:hydrolase activity"/>
    <property type="evidence" value="ECO:0007669"/>
    <property type="project" value="UniProtKB-KW"/>
</dbReference>
<evidence type="ECO:0000256" key="3">
    <source>
        <dbReference type="RuleBase" id="RU361235"/>
    </source>
</evidence>
<evidence type="ECO:0000313" key="5">
    <source>
        <dbReference type="EMBL" id="CDR29100.1"/>
    </source>
</evidence>
<dbReference type="InterPro" id="IPR019826">
    <property type="entry name" value="Carboxylesterase_B_AS"/>
</dbReference>
<evidence type="ECO:0000259" key="4">
    <source>
        <dbReference type="Pfam" id="PF00135"/>
    </source>
</evidence>
<dbReference type="InterPro" id="IPR050309">
    <property type="entry name" value="Type-B_Carboxylest/Lipase"/>
</dbReference>
<protein>
    <recommendedName>
        <fullName evidence="3">Carboxylic ester hydrolase</fullName>
        <ecNumber evidence="3">3.1.1.-</ecNumber>
    </recommendedName>
</protein>
<dbReference type="PANTHER" id="PTHR11559">
    <property type="entry name" value="CARBOXYLESTERASE"/>
    <property type="match status" value="1"/>
</dbReference>
<reference evidence="5 6" key="1">
    <citation type="submission" date="2014-05" db="EMBL/GenBank/DDBJ databases">
        <authorList>
            <person name="Aslett A.Martin."/>
            <person name="De Silva Nishadi"/>
        </authorList>
    </citation>
    <scope>NUCLEOTIDE SEQUENCE [LARGE SCALE GENOMIC DNA]</scope>
</reference>
<dbReference type="EMBL" id="CCEH01000024">
    <property type="protein sequence ID" value="CDR29100.1"/>
    <property type="molecule type" value="Genomic_DNA"/>
</dbReference>
<sequence length="494" mass="56573">MYFLERDDLFVLKIESGLIQGYYRNNTYHFLGIPYAEPPVSNLRWKAPRAPRKWKGIYLANEFGPVCPQRGGASFNLRTEKQSEDCLYLNVWSTTIDATAEQPVMVWMHGGGNLGGAGSEDAFDGEKLAQNGVTVVTFNYRLGAFGYIADPNIGCNFAVLDQIAALRWVANNIRKFGGNPDNVTIFGESAGAQAVRYLLSAKNAKGLFHKVIIQSAGFEKYVFSEEPTYEKVAKQTSKMFEELGSHNLEELQSVSTERLLDISTKYSGVRPPRGQVHTPANLVWNQVPDGEIISKSHFPALSKDIPILIGCVENEARYFIKPNKTYPEEVLLKMVDTLANSKKELILSYFKQHNYSNYEALDKVFTTVIWFEPCLATIKRFEKLCEHIYYYHFARVSPKYKMNNELAKHTSEIKYIFGNLTPEEDYDEIDKEVSYKMQYAWSTFAKYGVPKNIDHSNWCHYDKNNPYYTLINNRIQTKPLKINQLTGYIQEIRN</sequence>
<dbReference type="EC" id="3.1.1.-" evidence="3"/>
<dbReference type="Pfam" id="PF00135">
    <property type="entry name" value="COesterase"/>
    <property type="match status" value="1"/>
</dbReference>
<dbReference type="ESTHER" id="staau-a0a077ukm7">
    <property type="family name" value="Carb_B_Bacteria"/>
</dbReference>
<proteinExistence type="inferred from homology"/>
<evidence type="ECO:0000256" key="2">
    <source>
        <dbReference type="ARBA" id="ARBA00022801"/>
    </source>
</evidence>
<keyword evidence="2 3" id="KW-0378">Hydrolase</keyword>
<dbReference type="SUPFAM" id="SSF53474">
    <property type="entry name" value="alpha/beta-Hydrolases"/>
    <property type="match status" value="1"/>
</dbReference>
<comment type="similarity">
    <text evidence="1 3">Belongs to the type-B carboxylesterase/lipase family.</text>
</comment>
<organism evidence="5 6">
    <name type="scientific">Staphylococcus schweitzeri</name>
    <dbReference type="NCBI Taxonomy" id="1654388"/>
    <lineage>
        <taxon>Bacteria</taxon>
        <taxon>Bacillati</taxon>
        <taxon>Bacillota</taxon>
        <taxon>Bacilli</taxon>
        <taxon>Bacillales</taxon>
        <taxon>Staphylococcaceae</taxon>
        <taxon>Staphylococcus</taxon>
    </lineage>
</organism>
<name>A0A077UKM7_9STAP</name>
<dbReference type="AlphaFoldDB" id="A0A077UKM7"/>
<dbReference type="RefSeq" id="WP_047531887.1">
    <property type="nucleotide sequence ID" value="NZ_CCEH01000024.1"/>
</dbReference>
<dbReference type="InterPro" id="IPR002018">
    <property type="entry name" value="CarbesteraseB"/>
</dbReference>
<accession>A0A077UKM7</accession>
<evidence type="ECO:0000256" key="1">
    <source>
        <dbReference type="ARBA" id="ARBA00005964"/>
    </source>
</evidence>
<dbReference type="Proteomes" id="UP000044616">
    <property type="component" value="Unassembled WGS sequence"/>
</dbReference>